<dbReference type="RefSeq" id="WP_044011582.1">
    <property type="nucleotide sequence ID" value="NZ_CCVW01000003.1"/>
</dbReference>
<dbReference type="Proteomes" id="UP000044071">
    <property type="component" value="Unassembled WGS sequence"/>
</dbReference>
<proteinExistence type="predicted"/>
<protein>
    <recommendedName>
        <fullName evidence="3">Uroporphyrin-III C-methyltransferase</fullName>
    </recommendedName>
</protein>
<dbReference type="AlphaFoldDB" id="A0A078KZZ4"/>
<dbReference type="OrthoDB" id="9790745at2"/>
<name>A0A078KZZ4_9GAMM</name>
<dbReference type="InterPro" id="IPR052552">
    <property type="entry name" value="YeaO-like"/>
</dbReference>
<gene>
    <name evidence="1" type="ORF">BN59_02746</name>
</gene>
<evidence type="ECO:0000313" key="1">
    <source>
        <dbReference type="EMBL" id="CDZ78436.1"/>
    </source>
</evidence>
<organism evidence="1 2">
    <name type="scientific">Legionella massiliensis</name>
    <dbReference type="NCBI Taxonomy" id="1034943"/>
    <lineage>
        <taxon>Bacteria</taxon>
        <taxon>Pseudomonadati</taxon>
        <taxon>Pseudomonadota</taxon>
        <taxon>Gammaproteobacteria</taxon>
        <taxon>Legionellales</taxon>
        <taxon>Legionellaceae</taxon>
        <taxon>Legionella</taxon>
    </lineage>
</organism>
<keyword evidence="2" id="KW-1185">Reference proteome</keyword>
<dbReference type="PANTHER" id="PTHR36849">
    <property type="entry name" value="CYTOPLASMIC PROTEIN-RELATED"/>
    <property type="match status" value="1"/>
</dbReference>
<dbReference type="EMBL" id="CCSB01000003">
    <property type="protein sequence ID" value="CDZ78436.1"/>
    <property type="molecule type" value="Genomic_DNA"/>
</dbReference>
<dbReference type="Pfam" id="PF22752">
    <property type="entry name" value="DUF488-N3i"/>
    <property type="match status" value="1"/>
</dbReference>
<dbReference type="eggNOG" id="COG3189">
    <property type="taxonomic scope" value="Bacteria"/>
</dbReference>
<evidence type="ECO:0008006" key="3">
    <source>
        <dbReference type="Google" id="ProtNLM"/>
    </source>
</evidence>
<sequence>MNKPDIRIARVYNPPAHKEGLWLLIDRLWPRGIKKESIPFDSWLKEIAPSTELRKWFHHEPDKWPEFKERYVDELADKQELVNEIKKMAMKSPVTLFYSAKDTEHNQALVLQEILTR</sequence>
<accession>A0A078KZZ4</accession>
<reference evidence="1 2" key="1">
    <citation type="submission" date="2014-06" db="EMBL/GenBank/DDBJ databases">
        <authorList>
            <person name="Urmite Genomes Urmite Genomes"/>
        </authorList>
    </citation>
    <scope>NUCLEOTIDE SEQUENCE [LARGE SCALE GENOMIC DNA]</scope>
</reference>
<evidence type="ECO:0000313" key="2">
    <source>
        <dbReference type="Proteomes" id="UP000044071"/>
    </source>
</evidence>
<dbReference type="PANTHER" id="PTHR36849:SF1">
    <property type="entry name" value="CYTOPLASMIC PROTEIN"/>
    <property type="match status" value="1"/>
</dbReference>